<evidence type="ECO:0000256" key="5">
    <source>
        <dbReference type="ARBA" id="ARBA00022842"/>
    </source>
</evidence>
<proteinExistence type="predicted"/>
<organism evidence="8">
    <name type="scientific">freshwater metagenome</name>
    <dbReference type="NCBI Taxonomy" id="449393"/>
    <lineage>
        <taxon>unclassified sequences</taxon>
        <taxon>metagenomes</taxon>
        <taxon>ecological metagenomes</taxon>
    </lineage>
</organism>
<comment type="cofactor">
    <cofactor evidence="1">
        <name>Mn(2+)</name>
        <dbReference type="ChEBI" id="CHEBI:29035"/>
    </cofactor>
</comment>
<name>A0A6J7RKU6_9ZZZZ</name>
<dbReference type="PROSITE" id="PS51462">
    <property type="entry name" value="NUDIX"/>
    <property type="match status" value="1"/>
</dbReference>
<dbReference type="Pfam" id="PF00293">
    <property type="entry name" value="NUDIX"/>
    <property type="match status" value="1"/>
</dbReference>
<dbReference type="GO" id="GO:0046872">
    <property type="term" value="F:metal ion binding"/>
    <property type="evidence" value="ECO:0007669"/>
    <property type="project" value="UniProtKB-KW"/>
</dbReference>
<keyword evidence="5" id="KW-0460">Magnesium</keyword>
<keyword evidence="3" id="KW-0479">Metal-binding</keyword>
<dbReference type="InterPro" id="IPR015797">
    <property type="entry name" value="NUDIX_hydrolase-like_dom_sf"/>
</dbReference>
<protein>
    <submittedName>
        <fullName evidence="8">Unannotated protein</fullName>
    </submittedName>
</protein>
<evidence type="ECO:0000256" key="3">
    <source>
        <dbReference type="ARBA" id="ARBA00022723"/>
    </source>
</evidence>
<dbReference type="GO" id="GO:0010945">
    <property type="term" value="F:coenzyme A diphosphatase activity"/>
    <property type="evidence" value="ECO:0007669"/>
    <property type="project" value="InterPro"/>
</dbReference>
<feature type="domain" description="Nudix hydrolase" evidence="7">
    <location>
        <begin position="57"/>
        <end position="190"/>
    </location>
</feature>
<dbReference type="EMBL" id="CAFBQU010000085">
    <property type="protein sequence ID" value="CAB5068160.1"/>
    <property type="molecule type" value="Genomic_DNA"/>
</dbReference>
<dbReference type="PANTHER" id="PTHR12992:SF11">
    <property type="entry name" value="MITOCHONDRIAL COENZYME A DIPHOSPHATASE NUDT8"/>
    <property type="match status" value="1"/>
</dbReference>
<dbReference type="AlphaFoldDB" id="A0A6J7RKU6"/>
<reference evidence="8" key="1">
    <citation type="submission" date="2020-05" db="EMBL/GenBank/DDBJ databases">
        <authorList>
            <person name="Chiriac C."/>
            <person name="Salcher M."/>
            <person name="Ghai R."/>
            <person name="Kavagutti S V."/>
        </authorList>
    </citation>
    <scope>NUCLEOTIDE SEQUENCE</scope>
</reference>
<sequence length="220" mass="24237">MRTGGQQKIPRPSQWEKGSPAPWIGLDFAPLQSLDQVVERITAHAPQVAPTELMPEARASAVLVNLYQGATGVEVVLTKRAAHLKNHKGEISFPGGRVEPDEQVHEAALREAVEEVALPAHDVTLVGELDHLLTIVSNSYIIPIVGILPYQPTLIASADEVDRVLHVPLHELVRTDTYASEVWETPMGSRNIYMYHLDDETIWGATARVLTQLLRISLAI</sequence>
<evidence type="ECO:0000313" key="9">
    <source>
        <dbReference type="EMBL" id="CAB5068160.1"/>
    </source>
</evidence>
<evidence type="ECO:0000313" key="8">
    <source>
        <dbReference type="EMBL" id="CAB5029401.1"/>
    </source>
</evidence>
<dbReference type="Gene3D" id="3.90.79.10">
    <property type="entry name" value="Nucleoside Triphosphate Pyrophosphohydrolase"/>
    <property type="match status" value="1"/>
</dbReference>
<evidence type="ECO:0000256" key="6">
    <source>
        <dbReference type="ARBA" id="ARBA00023211"/>
    </source>
</evidence>
<evidence type="ECO:0000256" key="4">
    <source>
        <dbReference type="ARBA" id="ARBA00022801"/>
    </source>
</evidence>
<evidence type="ECO:0000259" key="7">
    <source>
        <dbReference type="PROSITE" id="PS51462"/>
    </source>
</evidence>
<comment type="cofactor">
    <cofactor evidence="2">
        <name>Mg(2+)</name>
        <dbReference type="ChEBI" id="CHEBI:18420"/>
    </cofactor>
</comment>
<dbReference type="InterPro" id="IPR000086">
    <property type="entry name" value="NUDIX_hydrolase_dom"/>
</dbReference>
<dbReference type="SUPFAM" id="SSF55811">
    <property type="entry name" value="Nudix"/>
    <property type="match status" value="1"/>
</dbReference>
<gene>
    <name evidence="8" type="ORF">UFOPK4098_01395</name>
    <name evidence="9" type="ORF">UFOPK4347_01702</name>
</gene>
<dbReference type="InterPro" id="IPR045121">
    <property type="entry name" value="CoAse"/>
</dbReference>
<evidence type="ECO:0000256" key="1">
    <source>
        <dbReference type="ARBA" id="ARBA00001936"/>
    </source>
</evidence>
<evidence type="ECO:0000256" key="2">
    <source>
        <dbReference type="ARBA" id="ARBA00001946"/>
    </source>
</evidence>
<dbReference type="PANTHER" id="PTHR12992">
    <property type="entry name" value="NUDIX HYDROLASE"/>
    <property type="match status" value="1"/>
</dbReference>
<keyword evidence="4" id="KW-0378">Hydrolase</keyword>
<accession>A0A6J7RKU6</accession>
<dbReference type="EMBL" id="CAFBPN010000111">
    <property type="protein sequence ID" value="CAB5029401.1"/>
    <property type="molecule type" value="Genomic_DNA"/>
</dbReference>
<keyword evidence="6" id="KW-0464">Manganese</keyword>
<dbReference type="CDD" id="cd03426">
    <property type="entry name" value="NUDIX_CoAse_Nudt7"/>
    <property type="match status" value="1"/>
</dbReference>